<dbReference type="GO" id="GO:0003677">
    <property type="term" value="F:DNA binding"/>
    <property type="evidence" value="ECO:0007669"/>
    <property type="project" value="InterPro"/>
</dbReference>
<feature type="coiled-coil region" evidence="1">
    <location>
        <begin position="64"/>
        <end position="94"/>
    </location>
</feature>
<dbReference type="STRING" id="1123404.SAMN02745784_00940"/>
<dbReference type="InterPro" id="IPR013249">
    <property type="entry name" value="RNA_pol_sigma70_r4_t2"/>
</dbReference>
<name>A0A1M4TZE4_9FIRM</name>
<evidence type="ECO:0000256" key="1">
    <source>
        <dbReference type="SAM" id="Coils"/>
    </source>
</evidence>
<feature type="domain" description="RNA polymerase sigma factor 70 region 4 type 2" evidence="2">
    <location>
        <begin position="75"/>
        <end position="127"/>
    </location>
</feature>
<dbReference type="GeneID" id="90996225"/>
<gene>
    <name evidence="3" type="ORF">SAMN02745784_00940</name>
</gene>
<keyword evidence="1" id="KW-0175">Coiled coil</keyword>
<dbReference type="GO" id="GO:0006352">
    <property type="term" value="P:DNA-templated transcription initiation"/>
    <property type="evidence" value="ECO:0007669"/>
    <property type="project" value="InterPro"/>
</dbReference>
<dbReference type="Pfam" id="PF08281">
    <property type="entry name" value="Sigma70_r4_2"/>
    <property type="match status" value="1"/>
</dbReference>
<evidence type="ECO:0000313" key="4">
    <source>
        <dbReference type="Proteomes" id="UP000184114"/>
    </source>
</evidence>
<proteinExistence type="predicted"/>
<evidence type="ECO:0000259" key="2">
    <source>
        <dbReference type="Pfam" id="PF08281"/>
    </source>
</evidence>
<dbReference type="Proteomes" id="UP000184114">
    <property type="component" value="Unassembled WGS sequence"/>
</dbReference>
<evidence type="ECO:0000313" key="3">
    <source>
        <dbReference type="EMBL" id="SHE49871.1"/>
    </source>
</evidence>
<dbReference type="Gene3D" id="1.20.140.160">
    <property type="match status" value="1"/>
</dbReference>
<protein>
    <submittedName>
        <fullName evidence="3">RNA polymerase sigma factor, sigma-70 family</fullName>
    </submittedName>
</protein>
<dbReference type="SUPFAM" id="SSF88659">
    <property type="entry name" value="Sigma3 and sigma4 domains of RNA polymerase sigma factors"/>
    <property type="match status" value="1"/>
</dbReference>
<dbReference type="AlphaFoldDB" id="A0A1M4TZE4"/>
<reference evidence="4" key="1">
    <citation type="submission" date="2016-11" db="EMBL/GenBank/DDBJ databases">
        <authorList>
            <person name="Varghese N."/>
            <person name="Submissions S."/>
        </authorList>
    </citation>
    <scope>NUCLEOTIDE SEQUENCE [LARGE SCALE GENOMIC DNA]</scope>
    <source>
        <strain evidence="4">DSM 18095</strain>
    </source>
</reference>
<dbReference type="RefSeq" id="WP_072973642.1">
    <property type="nucleotide sequence ID" value="NZ_FQTY01000002.1"/>
</dbReference>
<keyword evidence="4" id="KW-1185">Reference proteome</keyword>
<accession>A0A1M4TZE4</accession>
<dbReference type="InterPro" id="IPR013324">
    <property type="entry name" value="RNA_pol_sigma_r3/r4-like"/>
</dbReference>
<sequence>MTDDRKYIYVKGKKIYVSDEIYKAYKKQLNHEAHVSRLDRKHKVYGFEDYNVNIESIADTDIDIEKIIETKMRIEELYKALEKLNEEERKVIDSLYFKEMSIRDLAEEQKVSSKKIFNFRNKILKKLKVLLNQ</sequence>
<organism evidence="3 4">
    <name type="scientific">Tissierella praeacuta DSM 18095</name>
    <dbReference type="NCBI Taxonomy" id="1123404"/>
    <lineage>
        <taxon>Bacteria</taxon>
        <taxon>Bacillati</taxon>
        <taxon>Bacillota</taxon>
        <taxon>Tissierellia</taxon>
        <taxon>Tissierellales</taxon>
        <taxon>Tissierellaceae</taxon>
        <taxon>Tissierella</taxon>
    </lineage>
</organism>
<dbReference type="EMBL" id="FQTY01000002">
    <property type="protein sequence ID" value="SHE49871.1"/>
    <property type="molecule type" value="Genomic_DNA"/>
</dbReference>
<dbReference type="InterPro" id="IPR014284">
    <property type="entry name" value="RNA_pol_sigma-70_dom"/>
</dbReference>
<dbReference type="NCBIfam" id="TIGR02937">
    <property type="entry name" value="sigma70-ECF"/>
    <property type="match status" value="1"/>
</dbReference>
<dbReference type="GO" id="GO:0016987">
    <property type="term" value="F:sigma factor activity"/>
    <property type="evidence" value="ECO:0007669"/>
    <property type="project" value="InterPro"/>
</dbReference>